<proteinExistence type="predicted"/>
<dbReference type="AlphaFoldDB" id="A0A6A3C1E2"/>
<sequence>MEEPFDEYADDKVMEIILQVINLSVITDNLCKKMYECIENELLGSLQCTTHNISPYISKGIEKASELYVYWNSEAGTTTEKSVGSYCGTNSKHGRPLSFGSSEGSDYPSRSDLKSRVMMFSGLSMPAEVLNRN</sequence>
<evidence type="ECO:0000313" key="4">
    <source>
        <dbReference type="Proteomes" id="UP000436088"/>
    </source>
</evidence>
<gene>
    <name evidence="3" type="ORF">F3Y22_tig00015095pilonHSYRG00003</name>
</gene>
<accession>A0A6A3C1E2</accession>
<feature type="compositionally biased region" description="Polar residues" evidence="1">
    <location>
        <begin position="81"/>
        <end position="91"/>
    </location>
</feature>
<name>A0A6A3C1E2_HIBSY</name>
<evidence type="ECO:0000256" key="1">
    <source>
        <dbReference type="SAM" id="MobiDB-lite"/>
    </source>
</evidence>
<evidence type="ECO:0000259" key="2">
    <source>
        <dbReference type="Pfam" id="PF19422"/>
    </source>
</evidence>
<protein>
    <submittedName>
        <fullName evidence="3">RING/U-box superfamily protein isoform 5</fullName>
    </submittedName>
</protein>
<dbReference type="Proteomes" id="UP000436088">
    <property type="component" value="Unassembled WGS sequence"/>
</dbReference>
<feature type="region of interest" description="Disordered" evidence="1">
    <location>
        <begin position="81"/>
        <end position="110"/>
    </location>
</feature>
<dbReference type="InterPro" id="IPR045840">
    <property type="entry name" value="Ariadne"/>
</dbReference>
<reference evidence="3" key="1">
    <citation type="submission" date="2019-09" db="EMBL/GenBank/DDBJ databases">
        <title>Draft genome information of white flower Hibiscus syriacus.</title>
        <authorList>
            <person name="Kim Y.-M."/>
        </authorList>
    </citation>
    <scope>NUCLEOTIDE SEQUENCE [LARGE SCALE GENOMIC DNA]</scope>
    <source>
        <strain evidence="3">YM2019G1</strain>
    </source>
</reference>
<comment type="caution">
    <text evidence="3">The sequence shown here is derived from an EMBL/GenBank/DDBJ whole genome shotgun (WGS) entry which is preliminary data.</text>
</comment>
<organism evidence="3 4">
    <name type="scientific">Hibiscus syriacus</name>
    <name type="common">Rose of Sharon</name>
    <dbReference type="NCBI Taxonomy" id="106335"/>
    <lineage>
        <taxon>Eukaryota</taxon>
        <taxon>Viridiplantae</taxon>
        <taxon>Streptophyta</taxon>
        <taxon>Embryophyta</taxon>
        <taxon>Tracheophyta</taxon>
        <taxon>Spermatophyta</taxon>
        <taxon>Magnoliopsida</taxon>
        <taxon>eudicotyledons</taxon>
        <taxon>Gunneridae</taxon>
        <taxon>Pentapetalae</taxon>
        <taxon>rosids</taxon>
        <taxon>malvids</taxon>
        <taxon>Malvales</taxon>
        <taxon>Malvaceae</taxon>
        <taxon>Malvoideae</taxon>
        <taxon>Hibiscus</taxon>
    </lineage>
</organism>
<feature type="domain" description="Ariadne" evidence="2">
    <location>
        <begin position="1"/>
        <end position="133"/>
    </location>
</feature>
<dbReference type="Pfam" id="PF19422">
    <property type="entry name" value="Ariadne"/>
    <property type="match status" value="1"/>
</dbReference>
<keyword evidence="4" id="KW-1185">Reference proteome</keyword>
<evidence type="ECO:0000313" key="3">
    <source>
        <dbReference type="EMBL" id="KAE8721831.1"/>
    </source>
</evidence>
<dbReference type="EMBL" id="VEPZ02000592">
    <property type="protein sequence ID" value="KAE8721831.1"/>
    <property type="molecule type" value="Genomic_DNA"/>
</dbReference>